<proteinExistence type="predicted"/>
<dbReference type="RefSeq" id="WP_073302374.1">
    <property type="nucleotide sequence ID" value="NZ_FRAW01000003.1"/>
</dbReference>
<dbReference type="EMBL" id="FRAW01000003">
    <property type="protein sequence ID" value="SHK25766.1"/>
    <property type="molecule type" value="Genomic_DNA"/>
</dbReference>
<protein>
    <submittedName>
        <fullName evidence="1">Uncharacterized protein</fullName>
    </submittedName>
</protein>
<reference evidence="2" key="1">
    <citation type="submission" date="2016-11" db="EMBL/GenBank/DDBJ databases">
        <authorList>
            <person name="Varghese N."/>
            <person name="Submissions S."/>
        </authorList>
    </citation>
    <scope>NUCLEOTIDE SEQUENCE [LARGE SCALE GENOMIC DNA]</scope>
    <source>
        <strain evidence="2">UWOS</strain>
    </source>
</reference>
<dbReference type="AlphaFoldDB" id="A0A1M6R058"/>
<accession>A0A1M6R058</accession>
<name>A0A1M6R058_9BACT</name>
<evidence type="ECO:0000313" key="1">
    <source>
        <dbReference type="EMBL" id="SHK25766.1"/>
    </source>
</evidence>
<organism evidence="1 2">
    <name type="scientific">Fibrobacter intestinalis</name>
    <dbReference type="NCBI Taxonomy" id="28122"/>
    <lineage>
        <taxon>Bacteria</taxon>
        <taxon>Pseudomonadati</taxon>
        <taxon>Fibrobacterota</taxon>
        <taxon>Fibrobacteria</taxon>
        <taxon>Fibrobacterales</taxon>
        <taxon>Fibrobacteraceae</taxon>
        <taxon>Fibrobacter</taxon>
    </lineage>
</organism>
<gene>
    <name evidence="1" type="ORF">SAMN05720469_10362</name>
</gene>
<dbReference type="Proteomes" id="UP000184275">
    <property type="component" value="Unassembled WGS sequence"/>
</dbReference>
<sequence>MNKLFYSKVHPNEDVHLAITRILHSLFSNNNKLLLYFRHQNDLDMDSTFSKSLQTLGLDARSIVKSLKDSVNPCFVNWDGKKISLQRVAYKNKLDSFTAFNLDGILFCPYLSIDDAGIILSKSKIGKLDVVAFAQINDKNLNVLDMFEYKEDINVLPPVT</sequence>
<evidence type="ECO:0000313" key="2">
    <source>
        <dbReference type="Proteomes" id="UP000184275"/>
    </source>
</evidence>
<keyword evidence="2" id="KW-1185">Reference proteome</keyword>